<sequence length="601" mass="68514">MAQQTPSSSTHMHGPPSFTQRIRRRFLPRMPSFFRGYLWLVYLSLIALLVYYFRVPLRAYEKMESVLSLSMYFNNLTPKFYVALTGTSSLVSGIILIFEWWYFKNNAIDNDGDSDDCSDTEDAYGNDKSLHDPNDYDENGLAAAAAAECKVWRNPMALFRGAEYQRFTKATGQEPLTFYDKNLSAQDHQTFFCCDADQGKEDMEVISMAWRERDSQSRIAAAKRALRINPECAPALILLAEEHCQTIVEAEETLRKALKIVEGMYRRTVTYPADPKEESQQKSRDINMLVFIRRRLAMCARRQGRVREAVKMMREIIKEFPTLNVMNECHENLIEALLEQQAYADAMAVLAKYDSYDDLMVPKSATVCFTSALLKLRGVADKFDPDTMRRRGFSSAELNAVEAIHRAVEFNPHVPLYLLELKPITLPPEHILKRGDSEAITYAFWHLQHWKRVDGALQLLQYTWEGTFRMLPNPTEKGHLFFPYPACTEAADKELLPSYHEVSIYPRKEFPLWTLFASMFSCSIAMFAVLFHQYPDETILFIQSLAKGMVSSCYYGMDYIKSLVPENIMSLIASKPTIAPASQPTVASSTPPPPVSSGGVA</sequence>
<protein>
    <recommendedName>
        <fullName evidence="6">Protein ST7 homolog</fullName>
    </recommendedName>
</protein>
<keyword evidence="5 8" id="KW-0472">Membrane</keyword>
<evidence type="ECO:0000256" key="2">
    <source>
        <dbReference type="ARBA" id="ARBA00009751"/>
    </source>
</evidence>
<evidence type="ECO:0000313" key="10">
    <source>
        <dbReference type="Proteomes" id="UP001201812"/>
    </source>
</evidence>
<feature type="transmembrane region" description="Helical" evidence="8">
    <location>
        <begin position="80"/>
        <end position="103"/>
    </location>
</feature>
<feature type="region of interest" description="Disordered" evidence="7">
    <location>
        <begin position="582"/>
        <end position="601"/>
    </location>
</feature>
<feature type="transmembrane region" description="Helical" evidence="8">
    <location>
        <begin position="36"/>
        <end position="53"/>
    </location>
</feature>
<evidence type="ECO:0000256" key="5">
    <source>
        <dbReference type="ARBA" id="ARBA00023136"/>
    </source>
</evidence>
<organism evidence="9 10">
    <name type="scientific">Ditylenchus destructor</name>
    <dbReference type="NCBI Taxonomy" id="166010"/>
    <lineage>
        <taxon>Eukaryota</taxon>
        <taxon>Metazoa</taxon>
        <taxon>Ecdysozoa</taxon>
        <taxon>Nematoda</taxon>
        <taxon>Chromadorea</taxon>
        <taxon>Rhabditida</taxon>
        <taxon>Tylenchina</taxon>
        <taxon>Tylenchomorpha</taxon>
        <taxon>Sphaerularioidea</taxon>
        <taxon>Anguinidae</taxon>
        <taxon>Anguininae</taxon>
        <taxon>Ditylenchus</taxon>
    </lineage>
</organism>
<comment type="caution">
    <text evidence="9">The sequence shown here is derived from an EMBL/GenBank/DDBJ whole genome shotgun (WGS) entry which is preliminary data.</text>
</comment>
<dbReference type="InterPro" id="IPR011990">
    <property type="entry name" value="TPR-like_helical_dom_sf"/>
</dbReference>
<dbReference type="InterPro" id="IPR007311">
    <property type="entry name" value="ST7"/>
</dbReference>
<dbReference type="Proteomes" id="UP001201812">
    <property type="component" value="Unassembled WGS sequence"/>
</dbReference>
<evidence type="ECO:0000256" key="6">
    <source>
        <dbReference type="ARBA" id="ARBA00040270"/>
    </source>
</evidence>
<comment type="subcellular location">
    <subcellularLocation>
        <location evidence="1">Membrane</location>
        <topology evidence="1">Multi-pass membrane protein</topology>
    </subcellularLocation>
</comment>
<dbReference type="CDD" id="cd11557">
    <property type="entry name" value="ST7"/>
    <property type="match status" value="1"/>
</dbReference>
<evidence type="ECO:0000313" key="9">
    <source>
        <dbReference type="EMBL" id="KAI1710611.1"/>
    </source>
</evidence>
<keyword evidence="4 8" id="KW-1133">Transmembrane helix</keyword>
<dbReference type="Pfam" id="PF04184">
    <property type="entry name" value="ST7"/>
    <property type="match status" value="1"/>
</dbReference>
<feature type="transmembrane region" description="Helical" evidence="8">
    <location>
        <begin position="510"/>
        <end position="531"/>
    </location>
</feature>
<evidence type="ECO:0000256" key="1">
    <source>
        <dbReference type="ARBA" id="ARBA00004141"/>
    </source>
</evidence>
<reference evidence="9" key="1">
    <citation type="submission" date="2022-01" db="EMBL/GenBank/DDBJ databases">
        <title>Genome Sequence Resource for Two Populations of Ditylenchus destructor, the Migratory Endoparasitic Phytonematode.</title>
        <authorList>
            <person name="Zhang H."/>
            <person name="Lin R."/>
            <person name="Xie B."/>
        </authorList>
    </citation>
    <scope>NUCLEOTIDE SEQUENCE</scope>
    <source>
        <strain evidence="9">BazhouSP</strain>
    </source>
</reference>
<dbReference type="Gene3D" id="1.25.40.10">
    <property type="entry name" value="Tetratricopeptide repeat domain"/>
    <property type="match status" value="1"/>
</dbReference>
<evidence type="ECO:0000256" key="3">
    <source>
        <dbReference type="ARBA" id="ARBA00022692"/>
    </source>
</evidence>
<accession>A0AAD4MZT4</accession>
<evidence type="ECO:0000256" key="4">
    <source>
        <dbReference type="ARBA" id="ARBA00022989"/>
    </source>
</evidence>
<dbReference type="GO" id="GO:0016020">
    <property type="term" value="C:membrane"/>
    <property type="evidence" value="ECO:0007669"/>
    <property type="project" value="UniProtKB-SubCell"/>
</dbReference>
<dbReference type="PANTHER" id="PTHR12745">
    <property type="entry name" value="SUPPRESSION OF TUMORIGENICITY 7"/>
    <property type="match status" value="1"/>
</dbReference>
<name>A0AAD4MZT4_9BILA</name>
<comment type="similarity">
    <text evidence="2">Belongs to the ST7 family.</text>
</comment>
<evidence type="ECO:0000256" key="7">
    <source>
        <dbReference type="SAM" id="MobiDB-lite"/>
    </source>
</evidence>
<keyword evidence="3 8" id="KW-0812">Transmembrane</keyword>
<dbReference type="SUPFAM" id="SSF48452">
    <property type="entry name" value="TPR-like"/>
    <property type="match status" value="1"/>
</dbReference>
<evidence type="ECO:0000256" key="8">
    <source>
        <dbReference type="SAM" id="Phobius"/>
    </source>
</evidence>
<keyword evidence="10" id="KW-1185">Reference proteome</keyword>
<gene>
    <name evidence="9" type="ORF">DdX_10673</name>
</gene>
<dbReference type="AlphaFoldDB" id="A0AAD4MZT4"/>
<dbReference type="EMBL" id="JAKKPZ010000025">
    <property type="protein sequence ID" value="KAI1710611.1"/>
    <property type="molecule type" value="Genomic_DNA"/>
</dbReference>
<proteinExistence type="inferred from homology"/>
<dbReference type="PANTHER" id="PTHR12745:SF6">
    <property type="entry name" value="PROTEIN ST7 HOMOLOG"/>
    <property type="match status" value="1"/>
</dbReference>